<dbReference type="OrthoDB" id="9990815at2759"/>
<dbReference type="SUPFAM" id="SSF46938">
    <property type="entry name" value="CRAL/TRIO N-terminal domain"/>
    <property type="match status" value="1"/>
</dbReference>
<accession>A0A0D2X0H0</accession>
<protein>
    <submittedName>
        <fullName evidence="3">Uncharacterized protein</fullName>
    </submittedName>
</protein>
<feature type="domain" description="CRAL-TRIO" evidence="2">
    <location>
        <begin position="73"/>
        <end position="232"/>
    </location>
</feature>
<sequence>MTHVNIHLAPATEAEKEQLAQLRSEFNEPHPAMEGEQLLLRFLRFHHHDLKATEQHVKHFFDWRQDFRIDDLTIADAKPFLKTNLLAMLDKTDSHGRPIVMVRWRNFHPESTNVADMLKAQAYLFDTLFKVSSPAPIDGFIALCDYSDWALKQSSPQLVKLTFDLARRYPFTPVTYAVNVPWYFRVVWAFAKPFMSQAAIDSFSVLSMSELAERLTPDQREPELGGTLQFNLDEWIAGRFKAEGIDEANPGAPHLAFDDALARLEVTYGSVASHARLEGSLQKQGGGGYFGTSSWKARQFVLARDNFVYYFADRKSSSKPHRTFDLATCTVEAADEKADKPHTFYLHAGDRRITLAAASDAERAKWIEALQSAINERKDSAKAEQEVAASK</sequence>
<dbReference type="Gene3D" id="3.40.525.10">
    <property type="entry name" value="CRAL-TRIO lipid binding domain"/>
    <property type="match status" value="1"/>
</dbReference>
<dbReference type="SUPFAM" id="SSF50729">
    <property type="entry name" value="PH domain-like"/>
    <property type="match status" value="1"/>
</dbReference>
<gene>
    <name evidence="3" type="ORF">CAOG_000602</name>
</gene>
<dbReference type="STRING" id="595528.A0A0D2X0H0"/>
<dbReference type="PANTHER" id="PTHR10174:SF208">
    <property type="entry name" value="CRAL-TRIO DOMAIN-CONTAINING PROTEIN DDB_G0278031"/>
    <property type="match status" value="1"/>
</dbReference>
<dbReference type="CDD" id="cd00170">
    <property type="entry name" value="SEC14"/>
    <property type="match status" value="1"/>
</dbReference>
<reference evidence="4" key="1">
    <citation type="submission" date="2011-02" db="EMBL/GenBank/DDBJ databases">
        <title>The Genome Sequence of Capsaspora owczarzaki ATCC 30864.</title>
        <authorList>
            <person name="Russ C."/>
            <person name="Cuomo C."/>
            <person name="Burger G."/>
            <person name="Gray M.W."/>
            <person name="Holland P.W.H."/>
            <person name="King N."/>
            <person name="Lang F.B.F."/>
            <person name="Roger A.J."/>
            <person name="Ruiz-Trillo I."/>
            <person name="Young S.K."/>
            <person name="Zeng Q."/>
            <person name="Gargeya S."/>
            <person name="Alvarado L."/>
            <person name="Berlin A."/>
            <person name="Chapman S.B."/>
            <person name="Chen Z."/>
            <person name="Freedman E."/>
            <person name="Gellesch M."/>
            <person name="Goldberg J."/>
            <person name="Griggs A."/>
            <person name="Gujja S."/>
            <person name="Heilman E."/>
            <person name="Heiman D."/>
            <person name="Howarth C."/>
            <person name="Mehta T."/>
            <person name="Neiman D."/>
            <person name="Pearson M."/>
            <person name="Roberts A."/>
            <person name="Saif S."/>
            <person name="Shea T."/>
            <person name="Shenoy N."/>
            <person name="Sisk P."/>
            <person name="Stolte C."/>
            <person name="Sykes S."/>
            <person name="White J."/>
            <person name="Yandava C."/>
            <person name="Haas B."/>
            <person name="Nusbaum C."/>
            <person name="Birren B."/>
        </authorList>
    </citation>
    <scope>NUCLEOTIDE SEQUENCE</scope>
    <source>
        <strain evidence="4">ATCC 30864</strain>
    </source>
</reference>
<dbReference type="SMART" id="SM00516">
    <property type="entry name" value="SEC14"/>
    <property type="match status" value="1"/>
</dbReference>
<dbReference type="Proteomes" id="UP000008743">
    <property type="component" value="Unassembled WGS sequence"/>
</dbReference>
<dbReference type="SMART" id="SM00233">
    <property type="entry name" value="PH"/>
    <property type="match status" value="1"/>
</dbReference>
<evidence type="ECO:0000259" key="1">
    <source>
        <dbReference type="PROSITE" id="PS50003"/>
    </source>
</evidence>
<proteinExistence type="predicted"/>
<dbReference type="Pfam" id="PF00650">
    <property type="entry name" value="CRAL_TRIO"/>
    <property type="match status" value="1"/>
</dbReference>
<dbReference type="PROSITE" id="PS50191">
    <property type="entry name" value="CRAL_TRIO"/>
    <property type="match status" value="1"/>
</dbReference>
<dbReference type="InterPro" id="IPR011993">
    <property type="entry name" value="PH-like_dom_sf"/>
</dbReference>
<dbReference type="RefSeq" id="XP_004365473.2">
    <property type="nucleotide sequence ID" value="XM_004365416.2"/>
</dbReference>
<dbReference type="InterPro" id="IPR036273">
    <property type="entry name" value="CRAL/TRIO_N_dom_sf"/>
</dbReference>
<dbReference type="InParanoid" id="A0A0D2X0H0"/>
<dbReference type="PANTHER" id="PTHR10174">
    <property type="entry name" value="ALPHA-TOCOPHEROL TRANSFER PROTEIN-RELATED"/>
    <property type="match status" value="1"/>
</dbReference>
<dbReference type="InterPro" id="IPR001251">
    <property type="entry name" value="CRAL-TRIO_dom"/>
</dbReference>
<dbReference type="GO" id="GO:1902936">
    <property type="term" value="F:phosphatidylinositol bisphosphate binding"/>
    <property type="evidence" value="ECO:0007669"/>
    <property type="project" value="TreeGrafter"/>
</dbReference>
<evidence type="ECO:0000313" key="4">
    <source>
        <dbReference type="Proteomes" id="UP000008743"/>
    </source>
</evidence>
<dbReference type="Pfam" id="PF00169">
    <property type="entry name" value="PH"/>
    <property type="match status" value="1"/>
</dbReference>
<feature type="domain" description="PH" evidence="1">
    <location>
        <begin position="274"/>
        <end position="375"/>
    </location>
</feature>
<dbReference type="EMBL" id="KE346360">
    <property type="protein sequence ID" value="KJE89044.1"/>
    <property type="molecule type" value="Genomic_DNA"/>
</dbReference>
<dbReference type="AlphaFoldDB" id="A0A0D2X0H0"/>
<dbReference type="SUPFAM" id="SSF52087">
    <property type="entry name" value="CRAL/TRIO domain"/>
    <property type="match status" value="1"/>
</dbReference>
<keyword evidence="4" id="KW-1185">Reference proteome</keyword>
<dbReference type="Gene3D" id="2.30.29.30">
    <property type="entry name" value="Pleckstrin-homology domain (PH domain)/Phosphotyrosine-binding domain (PTB)"/>
    <property type="match status" value="1"/>
</dbReference>
<dbReference type="CDD" id="cd00821">
    <property type="entry name" value="PH"/>
    <property type="match status" value="1"/>
</dbReference>
<evidence type="ECO:0000259" key="2">
    <source>
        <dbReference type="PROSITE" id="PS50191"/>
    </source>
</evidence>
<dbReference type="PhylomeDB" id="A0A0D2X0H0"/>
<dbReference type="InterPro" id="IPR036865">
    <property type="entry name" value="CRAL-TRIO_dom_sf"/>
</dbReference>
<organism evidence="3 4">
    <name type="scientific">Capsaspora owczarzaki (strain ATCC 30864)</name>
    <dbReference type="NCBI Taxonomy" id="595528"/>
    <lineage>
        <taxon>Eukaryota</taxon>
        <taxon>Filasterea</taxon>
        <taxon>Capsaspora</taxon>
    </lineage>
</organism>
<dbReference type="GO" id="GO:0016020">
    <property type="term" value="C:membrane"/>
    <property type="evidence" value="ECO:0007669"/>
    <property type="project" value="TreeGrafter"/>
</dbReference>
<dbReference type="PROSITE" id="PS50003">
    <property type="entry name" value="PH_DOMAIN"/>
    <property type="match status" value="1"/>
</dbReference>
<name>A0A0D2X0H0_CAPO3</name>
<dbReference type="InterPro" id="IPR001849">
    <property type="entry name" value="PH_domain"/>
</dbReference>
<evidence type="ECO:0000313" key="3">
    <source>
        <dbReference type="EMBL" id="KJE89044.1"/>
    </source>
</evidence>